<dbReference type="InterPro" id="IPR042219">
    <property type="entry name" value="AAA_lid_11_sf"/>
</dbReference>
<evidence type="ECO:0000256" key="5">
    <source>
        <dbReference type="ARBA" id="ARBA00022490"/>
    </source>
</evidence>
<dbReference type="Gene3D" id="1.10.287.2620">
    <property type="match status" value="1"/>
</dbReference>
<comment type="subcellular location">
    <subcellularLocation>
        <location evidence="1">Cell projection</location>
        <location evidence="1">Cilium</location>
        <location evidence="1">Flagellum</location>
    </subcellularLocation>
    <subcellularLocation>
        <location evidence="2">Cytoplasm</location>
        <location evidence="2">Cytoskeleton</location>
        <location evidence="2">Cilium axoneme</location>
    </subcellularLocation>
</comment>
<dbReference type="GO" id="GO:0045505">
    <property type="term" value="F:dynein intermediate chain binding"/>
    <property type="evidence" value="ECO:0007669"/>
    <property type="project" value="InterPro"/>
</dbReference>
<dbReference type="FunFam" id="3.40.50.300:FF:000223">
    <property type="entry name" value="Dynein heavy chain 3, axonemal"/>
    <property type="match status" value="1"/>
</dbReference>
<feature type="domain" description="Dynein heavy chain hydrolytic ATP-binding dynein motor region" evidence="24">
    <location>
        <begin position="1485"/>
        <end position="1811"/>
    </location>
</feature>
<evidence type="ECO:0000256" key="13">
    <source>
        <dbReference type="ARBA" id="ARBA00023175"/>
    </source>
</evidence>
<keyword evidence="33" id="KW-1185">Reference proteome</keyword>
<evidence type="ECO:0000259" key="26">
    <source>
        <dbReference type="Pfam" id="PF12780"/>
    </source>
</evidence>
<dbReference type="GO" id="GO:0051959">
    <property type="term" value="F:dynein light intermediate chain binding"/>
    <property type="evidence" value="ECO:0007669"/>
    <property type="project" value="InterPro"/>
</dbReference>
<evidence type="ECO:0000256" key="15">
    <source>
        <dbReference type="ARBA" id="ARBA00023273"/>
    </source>
</evidence>
<dbReference type="InterPro" id="IPR024317">
    <property type="entry name" value="Dynein_heavy_chain_D4_dom"/>
</dbReference>
<comment type="similarity">
    <text evidence="3">Belongs to the dynein heavy chain family.</text>
</comment>
<feature type="domain" description="Dynein heavy chain AAA lid" evidence="30">
    <location>
        <begin position="3728"/>
        <end position="3866"/>
    </location>
</feature>
<dbReference type="FunFam" id="1.20.140.100:FF:000004">
    <property type="entry name" value="Dynein axonemal heavy chain 6"/>
    <property type="match status" value="1"/>
</dbReference>
<dbReference type="SUPFAM" id="SSF52540">
    <property type="entry name" value="P-loop containing nucleoside triphosphate hydrolases"/>
    <property type="match status" value="4"/>
</dbReference>
<dbReference type="InterPro" id="IPR043157">
    <property type="entry name" value="Dynein_AAA1S"/>
</dbReference>
<evidence type="ECO:0000259" key="30">
    <source>
        <dbReference type="Pfam" id="PF18198"/>
    </source>
</evidence>
<dbReference type="Gene3D" id="1.20.1270.280">
    <property type="match status" value="1"/>
</dbReference>
<evidence type="ECO:0000256" key="17">
    <source>
        <dbReference type="ARBA" id="ARBA00071810"/>
    </source>
</evidence>
<evidence type="ECO:0000256" key="10">
    <source>
        <dbReference type="ARBA" id="ARBA00023017"/>
    </source>
</evidence>
<dbReference type="FunFam" id="3.40.50.300:FF:002141">
    <property type="entry name" value="Dynein heavy chain"/>
    <property type="match status" value="1"/>
</dbReference>
<dbReference type="FunFam" id="1.10.8.1220:FF:000001">
    <property type="entry name" value="Dynein axonemal heavy chain 5"/>
    <property type="match status" value="1"/>
</dbReference>
<dbReference type="InterPro" id="IPR042228">
    <property type="entry name" value="Dynein_linker_3"/>
</dbReference>
<dbReference type="GO" id="GO:0036126">
    <property type="term" value="C:sperm flagellum"/>
    <property type="evidence" value="ECO:0007669"/>
    <property type="project" value="UniProtKB-ARBA"/>
</dbReference>
<organism evidence="32 33">
    <name type="scientific">Pyxicephalus adspersus</name>
    <name type="common">African bullfrog</name>
    <dbReference type="NCBI Taxonomy" id="30357"/>
    <lineage>
        <taxon>Eukaryota</taxon>
        <taxon>Metazoa</taxon>
        <taxon>Chordata</taxon>
        <taxon>Craniata</taxon>
        <taxon>Vertebrata</taxon>
        <taxon>Euteleostomi</taxon>
        <taxon>Amphibia</taxon>
        <taxon>Batrachia</taxon>
        <taxon>Anura</taxon>
        <taxon>Neobatrachia</taxon>
        <taxon>Ranoidea</taxon>
        <taxon>Pyxicephalidae</taxon>
        <taxon>Pyxicephalinae</taxon>
        <taxon>Pyxicephalus</taxon>
    </lineage>
</organism>
<feature type="domain" description="Dynein heavy chain coiled coil stalk" evidence="25">
    <location>
        <begin position="2759"/>
        <end position="3104"/>
    </location>
</feature>
<feature type="domain" description="Dynein heavy chain AAA 5 extension" evidence="28">
    <location>
        <begin position="1979"/>
        <end position="2099"/>
    </location>
</feature>
<reference evidence="32" key="1">
    <citation type="thesis" date="2020" institute="ProQuest LLC" country="789 East Eisenhower Parkway, Ann Arbor, MI, USA">
        <title>Comparative Genomics and Chromosome Evolution.</title>
        <authorList>
            <person name="Mudd A.B."/>
        </authorList>
    </citation>
    <scope>NUCLEOTIDE SEQUENCE</scope>
    <source>
        <strain evidence="32">1538</strain>
        <tissue evidence="32">Blood</tissue>
    </source>
</reference>
<feature type="domain" description="Dynein heavy chain C-terminal" evidence="31">
    <location>
        <begin position="3872"/>
        <end position="4173"/>
    </location>
</feature>
<dbReference type="Gene3D" id="3.20.180.20">
    <property type="entry name" value="Dynein heavy chain, N-terminal domain 2"/>
    <property type="match status" value="1"/>
</dbReference>
<keyword evidence="8" id="KW-0067">ATP-binding</keyword>
<dbReference type="GO" id="GO:0005524">
    <property type="term" value="F:ATP binding"/>
    <property type="evidence" value="ECO:0007669"/>
    <property type="project" value="UniProtKB-KW"/>
</dbReference>
<feature type="domain" description="Dynein heavy chain 3 AAA+ lid" evidence="29">
    <location>
        <begin position="2340"/>
        <end position="2422"/>
    </location>
</feature>
<dbReference type="Gene3D" id="1.20.58.1120">
    <property type="match status" value="1"/>
</dbReference>
<dbReference type="Gene3D" id="1.10.8.720">
    <property type="entry name" value="Region D6 of dynein motor"/>
    <property type="match status" value="1"/>
</dbReference>
<sequence>MEYNKMETLPHSGQTPNYTPPRVSRHLPPLIPHAGGTRVTSSSRKYPVMRQRCYYSDILSYGASAMVKDINSGPNVQLSLLRQADQERHTPKVNSFETPANLQALLDKQVFGPTTEVLIKSDFSKRGIEPKVQVPYEVSPGECPRKIEMERRRREYLNLDIAQLLSDEGIDSNLLMPRHADPSQLPCPAQNSGHLLPTYLPLEIFDNEEFDIRTSSDWLSLGYEGDSAVRKPVPGRALLPVDDVLGQVAPRSPQLVYAWCNVGVLDYDQQKKLYLVQKSTATQLLTPDNMTAPSCQYWVPRIRLLFCAENPQVFAQRIVAADRLRKKTETLLLYNLYIDCMPGNGQKITGESLNSIKQRLLSTAHLKQEDDLHQQLKNLEIEIVLDYERTMNKLIFDRLVSSKPQKFSYVTLPEKVEEKVPEKGLVCIPDYAYAKNRKAFTFTTLLTRSEVISSLCKVRAECNKVSAMSLFHSTLTKCVRLEEFEQTQSQTFSQVQLFLKDSWVSTLKNAVRGSLREVGKGWYDLTECNWEVYCMSKLRRLMELIKFNLQDSLRFLVQDSLVSFTQVILDACYSVLSCTEGMDWGGDLVNSPYKPRRNPVFLLDLVLDASGVHFSTPLENFEVTLLTLFDKGILATHSVPQLEKFVLEDLFISGTPLLESVGLHEPPVEELRSNIRYAICKALIPLTAYAKQYEKYLELNNTDIETYMRIFREKNPSASEVRLAVEEHLLEKERLDNALPTSIIVGPFQISIEGVKQNLSRKRKALASALLELLAKSVRKEVDGISDQFRTISRSLYEKPNSVEELTELREWMKGVPEQIKTLEVFTDKSHTEYLSVTSETFLNILPSFIVRWAIIAWPHKIITTIETIHEQHLEDEERFRKIQVMDQNNFLERLDSLQMVVAGFSTHTDISRAHEIANEVRRVHKQLKESQQMAQMYNNRERLFGLPVTNYDKLLKLVKDFQPFRDLWTTVSDWIRWYESWMNDPLSAIDAEQLEKNVMESYKNMHKCVKYFRDIPACQEVAQDTKSRIEEFKPYIPLIQGLRNPGMRNRHWEMLSEQIQISIKPKANLTFTRCLEMKLQDHIETIAKVAEIAGKEFSIEQALDKMEGEWASVLFTILPYKETGTFILKSPEEASQLLDDHIVMTQSMSFSPYKKPFEERISTWESKLRLTQDVLEEWLTCQRSWLYLEPIFSSEDINRQLPVESKRYQTMERTWRKIMRNAEENKQVISLCPDPRLLESLRECNKLLELVQKGLSEYLETKRSAFPRFYFLSDDELLEILSQTKDPTAVQPHLRKCFENIARLLFQPDLQITHMYSAEGEEVPMSTPIYPTGNVEDWLLEVEKVMKASVRDHIQRAIKAYPETSRTEWVKNWPGQVVIAGCQTFWTKEVSEALETGQLSSCLFPQLEAQLSDLVALVRGKLSRMQRNILSALIVIEVHAKDVAARLIEENVNSVNDFEWISQLRYYWNREDLYVRAVNAEFLYGYEYLGNTGRLVITPLTDRCYLTLTGALHLKFGGAPAGPAGTGKTETTKDLGKALAIQTVVFNCSDQLDFMAMGKFFKGLASSGAWACFDEFNRIDIEVLSVVAQQITTIQKAQQQRVDRFMFEGMEISLVSTCAVFITMNPGYAGRTELPDNLKALFRPVAMMVPDYTMIAEISLYSFGFDNAKILAKKITTTFKLSSEQLSSQDHYDFGMRAVKTVISAAGNLKRENPSMNEELICLRAIRDVNVPKFLQDDLKLFSGIVSDLFPRIEEEHIDYGSLEEAIRKTCAQENLKDVDGFVTKCIQLYETTVVRHGLMLVGPTGSGKSQCYKVLAAAMSSLKGLPSVSGGTYETVHYYVLNPKSITMGQLYGEFDLLTHEWTDGILSSLIRGGAGSTDPDKKWYMFDGPVDAVWIENMNTVLDDNKKLCLSSGEIIKLTEAMTMMFEVQDLAVASPATVSRCGMVYLEPSILGLTPFTECWLRHIPAVMEPHKEHLESLFSRFLQDSIRFVHQAVREVIPSTDSNLVMSLLKLLECFFQPFLPREGQKKISQEKLNHVGELVESWFFFSLVWSIGITGDSDSREMFNKFLRDKMVSERVTMLFPEEGLVYDYVLDDAGISSTDEDDDEDAQRKVRWVNWMESSAPFSIAPDTSYADIIVPTLDTVRMSHLLGMLLTNKKPVLCIGPTGTGKTLTISDKLLKNMPLEYVSHFLMFSARTSANQTQDLIDSKLDKRRKGVFGPPLGRYFIFFIDDMNMPALETYGAQPPIELLRQWMDHGGWYDRKQIGVFKKLVDINFLCAMGPPGGGRNPVSPRLTRHFNYLSFTEMADSSKSRIFSSILGSWMAGAPTIQNLTEQLVEATIKVYNTITSQLLPTPAKSHYTFNLRDLSKVFQGMLMADAAKMEDKFSLLKLWYHESCRVFQDRLVNEEDRSWFDELMKGRMEEFGASFQEVVPQQPVLYGDFMTSGSDSKTYQLIEDREKLLRVMEEHMEDYNQINTTKMKLVLFLDAIQHICRISRVLRQPLSNALLLGVGGSGRQSLTRLASHMAEYECFQIELSKNYGMAEWREDIKGILLKAGLQNTPITFLFTDTQIKNESFLEDINNILNSGDVPNLYGPEEQDQIVTVMKPIVQDMGQQPTKANLMAAYTRRVRGNIHTVLCMSPIGEVFRARLRQFPSLVTCCTIDWFDEWPAEALQSVASSFLMEIPELESRESIIQGMIHMCVEMHQSVAVKSKQYLAELSRHNYITPKSYLELLGIYSSLIGKKLMEIKTAKDRMKSGVDKLLHTAEDVAKMQEELEIMRPLLEEAAQDTVTTMQKIEEDTVVAEATRASVQAEEAKATEKARRAQEIADDAQKDLDEALPALDAALASLKSLNKNDVTEVRAMQRPPVGVKLVIEAVCIMKGIKPKKVAGEKPGTKIDDYWEPGKGLLQDPGKFLEGLFKYDKDNIPDAVIKAIQPYIDNEEFQPTAIARVSKACTSICQWVRAMHKYHFVAQAVEPKRQALRESQEDLAVTQKILDEAKARLSEVEEGIPTLQAKYRDCVSKKEELEQKCEQCEQKLGRADKLITGLADERQRWQDTVLNLENLLVNITGDLLLCAGFLAYLGPFTGHYRTALFEQWTKKLKELEVPCTPEPSLIVTLGDPVKIRSWQIAGLPNDTLSVENGVITQYSQRWSHFIDPQGQANRWIKNLEKDNGLDVVKLSDRDFLRSLENAIRFGKPFMLENVGEELDPALEPVLLKQTYKQQGSTVLRLGDAVIPYHDDFRMYITTKLPNPHYPPEICTKVTLINFTLSPSGLEDQLLGLVVAEERPDLEEAKNQLILSNAKMRQELKEIEDQILTRLSSSQGNPVDDVDLIKVLEASKVKAAEIKAKVQVAEQTEKDIDSTRCQYVPVAVRTQILFFCVSDLSNVDPMYQYSLEWFLGIFSAAIANSERAAILYSNVCRSLFEKHKLMFSFLLCVRILMDKGLIDMDEWRFLLSGGTASILAENPCPEWLTERAWRDIQALSSLSNFSSIKEQITQYSEDYQRICDSPEPHREELPGSLAQSLDTFQKMLILRCLRGDKVTNAMQDYVCHQLGQRFIEPQTSDLGAVFRESSPVTPLIFILSPGTDPAADLYKFAEEMRFSKKLSAISLGQGQGPRAEAMMRNAMERGKWVFFQNCHLAPSWMPSLERLIENIDPDKVHRDFRLWLTSMPSNQFPVSILQNGSKLTIEPPRGVKANLLRTYLSLSEAQLNDCMKALEHKALLLSLCLFHGSILERRKFGPLGFNIPYEFTDGDLRICISQLRMFLEEYADIPYKVLRYTAGEINYGGRVTDDWDRRCLLSILQDFYQPPVLEDGYKFSDSGVYHQISPTYDLNGYLQYIRSLPLNDLTELFGLHENANITFAQNESFALLGSLVTLQPQTQSAGGSRDEMVEEIAEGILKKVPSLIPVKEVMEKYPVMYQESMNTVLVQEVIRYNRLLAVLSQTLGDLLKAMKGQVVMSSQLELMASSLYNNSVPELWRAKAYPSLKPLSSWVIDLLERIKFLQKWITDGIPAVFWISGLFFPQAFLTGTLQNFARKHVISIDTIAFDFKVMHESVSELQQRPPEGCYIYGLYLEGACWDKTTMQLAESRPKELYTEMAVIWLVPVAERKSLNSGTYMCPIYKTLTRAGTLSTTGHSTNYVIAVELPSNQPQTHWIKRGVALICSLDY</sequence>
<dbReference type="Pfam" id="PF18199">
    <property type="entry name" value="Dynein_C"/>
    <property type="match status" value="1"/>
</dbReference>
<dbReference type="FunFam" id="3.40.50.300:FF:000362">
    <property type="entry name" value="Dynein, axonemal, heavy chain 6"/>
    <property type="match status" value="1"/>
</dbReference>
<dbReference type="FunFam" id="1.20.920.30:FF:000005">
    <property type="entry name" value="Dynein, axonemal, heavy chain 2"/>
    <property type="match status" value="1"/>
</dbReference>
<evidence type="ECO:0000259" key="31">
    <source>
        <dbReference type="Pfam" id="PF18199"/>
    </source>
</evidence>
<evidence type="ECO:0000256" key="18">
    <source>
        <dbReference type="ARBA" id="ARBA00078557"/>
    </source>
</evidence>
<dbReference type="FunFam" id="3.40.50.300:FF:001328">
    <property type="entry name" value="Dynein heavy chain 6, axonemal"/>
    <property type="match status" value="1"/>
</dbReference>
<keyword evidence="9" id="KW-0282">Flagellum</keyword>
<evidence type="ECO:0000259" key="27">
    <source>
        <dbReference type="Pfam" id="PF12781"/>
    </source>
</evidence>
<evidence type="ECO:0000313" key="32">
    <source>
        <dbReference type="EMBL" id="DBA18401.1"/>
    </source>
</evidence>
<evidence type="ECO:0000256" key="16">
    <source>
        <dbReference type="ARBA" id="ARBA00055289"/>
    </source>
</evidence>
<dbReference type="GO" id="GO:0005930">
    <property type="term" value="C:axoneme"/>
    <property type="evidence" value="ECO:0007669"/>
    <property type="project" value="UniProtKB-SubCell"/>
</dbReference>
<comment type="caution">
    <text evidence="32">The sequence shown here is derived from an EMBL/GenBank/DDBJ whole genome shotgun (WGS) entry which is preliminary data.</text>
</comment>
<feature type="domain" description="Dynein heavy chain linker" evidence="23">
    <location>
        <begin position="957"/>
        <end position="1358"/>
    </location>
</feature>
<dbReference type="Pfam" id="PF12775">
    <property type="entry name" value="AAA_7"/>
    <property type="match status" value="1"/>
</dbReference>
<evidence type="ECO:0000259" key="29">
    <source>
        <dbReference type="Pfam" id="PF17857"/>
    </source>
</evidence>
<evidence type="ECO:0000256" key="3">
    <source>
        <dbReference type="ARBA" id="ARBA00008887"/>
    </source>
</evidence>
<dbReference type="Pfam" id="PF12774">
    <property type="entry name" value="AAA_6"/>
    <property type="match status" value="1"/>
</dbReference>
<dbReference type="InterPro" id="IPR035699">
    <property type="entry name" value="AAA_6"/>
</dbReference>
<dbReference type="FunFam" id="3.10.490.20:FF:000001">
    <property type="entry name" value="dynein heavy chain 7, axonemal"/>
    <property type="match status" value="1"/>
</dbReference>
<keyword evidence="6" id="KW-0493">Microtubule</keyword>
<dbReference type="Gene3D" id="1.10.8.1220">
    <property type="match status" value="1"/>
</dbReference>
<dbReference type="Gene3D" id="1.20.920.30">
    <property type="match status" value="1"/>
</dbReference>
<dbReference type="InterPro" id="IPR027417">
    <property type="entry name" value="P-loop_NTPase"/>
</dbReference>
<dbReference type="GO" id="GO:0030317">
    <property type="term" value="P:flagellated sperm motility"/>
    <property type="evidence" value="ECO:0007669"/>
    <property type="project" value="UniProtKB-ARBA"/>
</dbReference>
<dbReference type="FunFam" id="1.10.8.710:FF:000004">
    <property type="entry name" value="Dynein axonemal heavy chain 6"/>
    <property type="match status" value="1"/>
</dbReference>
<dbReference type="InterPro" id="IPR004273">
    <property type="entry name" value="Dynein_heavy_D6_P-loop"/>
</dbReference>
<dbReference type="InterPro" id="IPR041228">
    <property type="entry name" value="Dynein_C"/>
</dbReference>
<evidence type="ECO:0000259" key="23">
    <source>
        <dbReference type="Pfam" id="PF08393"/>
    </source>
</evidence>
<gene>
    <name evidence="32" type="ORF">GDO54_016646</name>
</gene>
<dbReference type="Pfam" id="PF18198">
    <property type="entry name" value="AAA_lid_11"/>
    <property type="match status" value="1"/>
</dbReference>
<feature type="domain" description="Dynein heavy chain region D6 P-loop" evidence="22">
    <location>
        <begin position="3582"/>
        <end position="3695"/>
    </location>
</feature>
<evidence type="ECO:0000256" key="12">
    <source>
        <dbReference type="ARBA" id="ARBA00023069"/>
    </source>
</evidence>
<dbReference type="Pfam" id="PF12781">
    <property type="entry name" value="AAA_9"/>
    <property type="match status" value="1"/>
</dbReference>
<dbReference type="FunFam" id="3.40.50.300:FF:000044">
    <property type="entry name" value="Dynein heavy chain 5, axonemal"/>
    <property type="match status" value="1"/>
</dbReference>
<dbReference type="PANTHER" id="PTHR22878">
    <property type="entry name" value="DYNEIN HEAVY CHAIN 6, AXONEMAL-LIKE-RELATED"/>
    <property type="match status" value="1"/>
</dbReference>
<evidence type="ECO:0000256" key="4">
    <source>
        <dbReference type="ARBA" id="ARBA00011655"/>
    </source>
</evidence>
<evidence type="ECO:0000256" key="20">
    <source>
        <dbReference type="SAM" id="Coils"/>
    </source>
</evidence>
<dbReference type="GO" id="GO:0030286">
    <property type="term" value="C:dynein complex"/>
    <property type="evidence" value="ECO:0007669"/>
    <property type="project" value="UniProtKB-KW"/>
</dbReference>
<evidence type="ECO:0000256" key="1">
    <source>
        <dbReference type="ARBA" id="ARBA00004230"/>
    </source>
</evidence>
<feature type="coiled-coil region" evidence="20">
    <location>
        <begin position="3297"/>
        <end position="3363"/>
    </location>
</feature>
<dbReference type="InterPro" id="IPR024743">
    <property type="entry name" value="Dynein_HC_stalk"/>
</dbReference>
<evidence type="ECO:0000256" key="2">
    <source>
        <dbReference type="ARBA" id="ARBA00004430"/>
    </source>
</evidence>
<protein>
    <recommendedName>
        <fullName evidence="17">Dynein axonemal heavy chain 1</fullName>
    </recommendedName>
    <alternativeName>
        <fullName evidence="19">Axonemal beta dynein heavy chain 1</fullName>
    </alternativeName>
    <alternativeName>
        <fullName evidence="18">Ciliary dynein heavy chain 1</fullName>
    </alternativeName>
</protein>
<dbReference type="Gene3D" id="1.20.140.100">
    <property type="entry name" value="Dynein heavy chain, N-terminal domain 2"/>
    <property type="match status" value="1"/>
</dbReference>
<dbReference type="PANTHER" id="PTHR22878:SF73">
    <property type="entry name" value="DYNEIN AXONEMAL HEAVY CHAIN 1"/>
    <property type="match status" value="1"/>
</dbReference>
<dbReference type="Pfam" id="PF03028">
    <property type="entry name" value="Dynein_heavy"/>
    <property type="match status" value="1"/>
</dbReference>
<dbReference type="Pfam" id="PF08393">
    <property type="entry name" value="DHC_N2"/>
    <property type="match status" value="1"/>
</dbReference>
<dbReference type="InterPro" id="IPR041589">
    <property type="entry name" value="DNAH3_AAA_lid_1"/>
</dbReference>
<keyword evidence="12" id="KW-0969">Cilium</keyword>
<evidence type="ECO:0000259" key="25">
    <source>
        <dbReference type="Pfam" id="PF12777"/>
    </source>
</evidence>
<dbReference type="FunFam" id="1.20.1270.280:FF:000001">
    <property type="entry name" value="dynein heavy chain 7, axonemal"/>
    <property type="match status" value="1"/>
</dbReference>
<evidence type="ECO:0000256" key="11">
    <source>
        <dbReference type="ARBA" id="ARBA00023054"/>
    </source>
</evidence>
<dbReference type="FunFam" id="1.20.58.1120:FF:000005">
    <property type="entry name" value="Dynein, axonemal, heavy chain 12"/>
    <property type="match status" value="1"/>
</dbReference>
<dbReference type="Gene3D" id="3.40.50.300">
    <property type="entry name" value="P-loop containing nucleotide triphosphate hydrolases"/>
    <property type="match status" value="5"/>
</dbReference>
<dbReference type="Gene3D" id="1.20.920.20">
    <property type="match status" value="1"/>
</dbReference>
<dbReference type="InterPro" id="IPR013602">
    <property type="entry name" value="Dynein_heavy_linker"/>
</dbReference>
<evidence type="ECO:0000256" key="8">
    <source>
        <dbReference type="ARBA" id="ARBA00022840"/>
    </source>
</evidence>
<dbReference type="Pfam" id="PF12780">
    <property type="entry name" value="AAA_8"/>
    <property type="match status" value="1"/>
</dbReference>
<dbReference type="EMBL" id="DYDO01000009">
    <property type="protein sequence ID" value="DBA18401.1"/>
    <property type="molecule type" value="Genomic_DNA"/>
</dbReference>
<dbReference type="InterPro" id="IPR043160">
    <property type="entry name" value="Dynein_C_barrel"/>
</dbReference>
<keyword evidence="11 20" id="KW-0175">Coiled coil</keyword>
<dbReference type="FunFam" id="3.20.180.20:FF:000003">
    <property type="entry name" value="Dynein heavy chain 12, axonemal"/>
    <property type="match status" value="1"/>
</dbReference>
<comment type="function">
    <text evidence="16">Force generating protein of cilia required for sperm flagellum motility. Produces force towards the minus ends of microtubules. Dynein has ATPase activity; the force-producing power stroke is thought to occur on release of ADP. Required in spermatozoa for the formation of the inner dynein arms and biogenesis of the axoneme.</text>
</comment>
<dbReference type="FunFam" id="1.20.920.20:FF:000006">
    <property type="entry name" value="Dynein, axonemal, heavy chain 6"/>
    <property type="match status" value="1"/>
</dbReference>
<evidence type="ECO:0000313" key="33">
    <source>
        <dbReference type="Proteomes" id="UP001181693"/>
    </source>
</evidence>
<feature type="coiled-coil region" evidence="20">
    <location>
        <begin position="2988"/>
        <end position="3050"/>
    </location>
</feature>
<dbReference type="FunFam" id="1.10.472.130:FF:000006">
    <property type="entry name" value="Dynein axonemal heavy chain 1"/>
    <property type="match status" value="1"/>
</dbReference>
<keyword evidence="13" id="KW-0505">Motor protein</keyword>
<evidence type="ECO:0000259" key="28">
    <source>
        <dbReference type="Pfam" id="PF17852"/>
    </source>
</evidence>
<feature type="domain" description="Dynein heavy chain ATP-binding dynein motor region" evidence="27">
    <location>
        <begin position="3132"/>
        <end position="3353"/>
    </location>
</feature>
<comment type="subunit">
    <text evidence="4">Consists of at least two heavy chains and a number of intermediate and light chains.</text>
</comment>
<dbReference type="Gene3D" id="3.10.490.20">
    <property type="match status" value="1"/>
</dbReference>
<dbReference type="Pfam" id="PF17852">
    <property type="entry name" value="Dynein_AAA_lid"/>
    <property type="match status" value="1"/>
</dbReference>
<dbReference type="Gene3D" id="6.10.140.1060">
    <property type="match status" value="1"/>
</dbReference>
<dbReference type="Gene3D" id="1.10.8.710">
    <property type="match status" value="1"/>
</dbReference>
<feature type="domain" description="Dynein heavy chain AAA module D4" evidence="26">
    <location>
        <begin position="2484"/>
        <end position="2745"/>
    </location>
</feature>
<keyword evidence="10" id="KW-0243">Dynein</keyword>
<dbReference type="FunFam" id="1.10.287.2620:FF:000005">
    <property type="entry name" value="Dynein heavy chain 1, axonemal"/>
    <property type="match status" value="1"/>
</dbReference>
<evidence type="ECO:0000256" key="19">
    <source>
        <dbReference type="ARBA" id="ARBA00082100"/>
    </source>
</evidence>
<dbReference type="Pfam" id="PF17857">
    <property type="entry name" value="AAA_lid_1"/>
    <property type="match status" value="1"/>
</dbReference>
<evidence type="ECO:0000259" key="24">
    <source>
        <dbReference type="Pfam" id="PF12774"/>
    </source>
</evidence>
<evidence type="ECO:0000259" key="22">
    <source>
        <dbReference type="Pfam" id="PF03028"/>
    </source>
</evidence>
<dbReference type="InterPro" id="IPR035706">
    <property type="entry name" value="AAA_9"/>
</dbReference>
<dbReference type="FunFam" id="1.10.8.720:FF:000001">
    <property type="entry name" value="dynein heavy chain 7, axonemal"/>
    <property type="match status" value="1"/>
</dbReference>
<dbReference type="InterPro" id="IPR042222">
    <property type="entry name" value="Dynein_2_N"/>
</dbReference>
<accession>A0AAV2ZP99</accession>
<dbReference type="InterPro" id="IPR041658">
    <property type="entry name" value="AAA_lid_11"/>
</dbReference>
<keyword evidence="15" id="KW-0966">Cell projection</keyword>
<evidence type="ECO:0000256" key="6">
    <source>
        <dbReference type="ARBA" id="ARBA00022701"/>
    </source>
</evidence>
<evidence type="ECO:0000256" key="7">
    <source>
        <dbReference type="ARBA" id="ARBA00022741"/>
    </source>
</evidence>
<dbReference type="GO" id="GO:0005874">
    <property type="term" value="C:microtubule"/>
    <property type="evidence" value="ECO:0007669"/>
    <property type="project" value="UniProtKB-KW"/>
</dbReference>
<feature type="region of interest" description="Disordered" evidence="21">
    <location>
        <begin position="1"/>
        <end position="22"/>
    </location>
</feature>
<dbReference type="InterPro" id="IPR041466">
    <property type="entry name" value="Dynein_AAA5_ext"/>
</dbReference>
<evidence type="ECO:0000256" key="21">
    <source>
        <dbReference type="SAM" id="MobiDB-lite"/>
    </source>
</evidence>
<dbReference type="Pfam" id="PF12777">
    <property type="entry name" value="MT"/>
    <property type="match status" value="1"/>
</dbReference>
<dbReference type="InterPro" id="IPR026983">
    <property type="entry name" value="DHC"/>
</dbReference>
<dbReference type="Proteomes" id="UP001181693">
    <property type="component" value="Unassembled WGS sequence"/>
</dbReference>
<evidence type="ECO:0000256" key="14">
    <source>
        <dbReference type="ARBA" id="ARBA00023212"/>
    </source>
</evidence>
<keyword evidence="5" id="KW-0963">Cytoplasm</keyword>
<name>A0AAV2ZP99_PYXAD</name>
<keyword evidence="7" id="KW-0547">Nucleotide-binding</keyword>
<proteinExistence type="inferred from homology"/>
<dbReference type="Gene3D" id="1.10.472.130">
    <property type="match status" value="1"/>
</dbReference>
<dbReference type="GO" id="GO:0008569">
    <property type="term" value="F:minus-end-directed microtubule motor activity"/>
    <property type="evidence" value="ECO:0007669"/>
    <property type="project" value="InterPro"/>
</dbReference>
<keyword evidence="14" id="KW-0206">Cytoskeleton</keyword>
<evidence type="ECO:0000256" key="9">
    <source>
        <dbReference type="ARBA" id="ARBA00022846"/>
    </source>
</evidence>